<gene>
    <name evidence="2" type="ORF">HNQ65_001231</name>
</gene>
<sequence length="242" mass="25092">MKIISSLAALILATALNSHASVITQTVDFGTINSSQQFYFNQFNTSLGNLTNVTLDWTVNSSINSFTLTNKNTGTVTLKSLSFTASVQGFVPSVGDAGDQVLSGFSNGSKTNINQTLAKDASYSTTNVLLSPTIYQTDSYVSGDANFNSFKGTGQVPLYLSSAFGATVTATGAGSNPTWLTSMTGSTTGNLVVTYTYDAAPPPVAPVPEPPAVILGFGGILGMAGIAFLRRSKQPAEEQAAA</sequence>
<evidence type="ECO:0008006" key="4">
    <source>
        <dbReference type="Google" id="ProtNLM"/>
    </source>
</evidence>
<dbReference type="Proteomes" id="UP000590740">
    <property type="component" value="Unassembled WGS sequence"/>
</dbReference>
<keyword evidence="1" id="KW-0732">Signal</keyword>
<name>A0A7W7Y8L6_9BACT</name>
<dbReference type="EMBL" id="JACHIG010000002">
    <property type="protein sequence ID" value="MBB5031663.1"/>
    <property type="molecule type" value="Genomic_DNA"/>
</dbReference>
<organism evidence="2 3">
    <name type="scientific">Prosthecobacter vanneervenii</name>
    <dbReference type="NCBI Taxonomy" id="48466"/>
    <lineage>
        <taxon>Bacteria</taxon>
        <taxon>Pseudomonadati</taxon>
        <taxon>Verrucomicrobiota</taxon>
        <taxon>Verrucomicrobiia</taxon>
        <taxon>Verrucomicrobiales</taxon>
        <taxon>Verrucomicrobiaceae</taxon>
        <taxon>Prosthecobacter</taxon>
    </lineage>
</organism>
<comment type="caution">
    <text evidence="2">The sequence shown here is derived from an EMBL/GenBank/DDBJ whole genome shotgun (WGS) entry which is preliminary data.</text>
</comment>
<evidence type="ECO:0000313" key="3">
    <source>
        <dbReference type="Proteomes" id="UP000590740"/>
    </source>
</evidence>
<dbReference type="AlphaFoldDB" id="A0A7W7Y8L6"/>
<proteinExistence type="predicted"/>
<evidence type="ECO:0000313" key="2">
    <source>
        <dbReference type="EMBL" id="MBB5031663.1"/>
    </source>
</evidence>
<feature type="chain" id="PRO_5031044195" description="PEP-CTERM protein-sorting domain-containing protein" evidence="1">
    <location>
        <begin position="21"/>
        <end position="242"/>
    </location>
</feature>
<evidence type="ECO:0000256" key="1">
    <source>
        <dbReference type="SAM" id="SignalP"/>
    </source>
</evidence>
<keyword evidence="3" id="KW-1185">Reference proteome</keyword>
<dbReference type="RefSeq" id="WP_184338600.1">
    <property type="nucleotide sequence ID" value="NZ_JACHIG010000002.1"/>
</dbReference>
<dbReference type="NCBIfam" id="NF033208">
    <property type="entry name" value="choice_anch_E"/>
    <property type="match status" value="1"/>
</dbReference>
<feature type="signal peptide" evidence="1">
    <location>
        <begin position="1"/>
        <end position="20"/>
    </location>
</feature>
<protein>
    <recommendedName>
        <fullName evidence="4">PEP-CTERM protein-sorting domain-containing protein</fullName>
    </recommendedName>
</protein>
<reference evidence="2 3" key="1">
    <citation type="submission" date="2020-08" db="EMBL/GenBank/DDBJ databases">
        <title>Genomic Encyclopedia of Type Strains, Phase IV (KMG-IV): sequencing the most valuable type-strain genomes for metagenomic binning, comparative biology and taxonomic classification.</title>
        <authorList>
            <person name="Goeker M."/>
        </authorList>
    </citation>
    <scope>NUCLEOTIDE SEQUENCE [LARGE SCALE GENOMIC DNA]</scope>
    <source>
        <strain evidence="2 3">DSM 12252</strain>
    </source>
</reference>
<accession>A0A7W7Y8L6</accession>